<gene>
    <name evidence="2" type="ORF">HUT08_10850</name>
</gene>
<evidence type="ECO:0000313" key="2">
    <source>
        <dbReference type="EMBL" id="QKW49961.1"/>
    </source>
</evidence>
<dbReference type="InterPro" id="IPR036551">
    <property type="entry name" value="Flavin_trans-like"/>
</dbReference>
<dbReference type="EMBL" id="CP054929">
    <property type="protein sequence ID" value="QKW49961.1"/>
    <property type="molecule type" value="Genomic_DNA"/>
</dbReference>
<name>A0A7H8N6D0_9ACTN</name>
<dbReference type="SUPFAM" id="SSF52507">
    <property type="entry name" value="Homo-oligomeric flavin-containing Cys decarboxylases, HFCD"/>
    <property type="match status" value="1"/>
</dbReference>
<dbReference type="Gene3D" id="3.40.50.1950">
    <property type="entry name" value="Flavin prenyltransferase-like"/>
    <property type="match status" value="1"/>
</dbReference>
<dbReference type="Pfam" id="PF02441">
    <property type="entry name" value="Flavoprotein"/>
    <property type="match status" value="1"/>
</dbReference>
<proteinExistence type="predicted"/>
<reference evidence="2 3" key="1">
    <citation type="submission" date="2020-06" db="EMBL/GenBank/DDBJ databases">
        <title>Genome mining for natural products.</title>
        <authorList>
            <person name="Zhang B."/>
            <person name="Shi J."/>
            <person name="Ge H."/>
        </authorList>
    </citation>
    <scope>NUCLEOTIDE SEQUENCE [LARGE SCALE GENOMIC DNA]</scope>
    <source>
        <strain evidence="2 3">NA00687</strain>
    </source>
</reference>
<dbReference type="InterPro" id="IPR003382">
    <property type="entry name" value="Flavoprotein"/>
</dbReference>
<evidence type="ECO:0000313" key="3">
    <source>
        <dbReference type="Proteomes" id="UP000509303"/>
    </source>
</evidence>
<organism evidence="2 3">
    <name type="scientific">Streptomyces buecherae</name>
    <dbReference type="NCBI Taxonomy" id="2763006"/>
    <lineage>
        <taxon>Bacteria</taxon>
        <taxon>Bacillati</taxon>
        <taxon>Actinomycetota</taxon>
        <taxon>Actinomycetes</taxon>
        <taxon>Kitasatosporales</taxon>
        <taxon>Streptomycetaceae</taxon>
        <taxon>Streptomyces</taxon>
    </lineage>
</organism>
<sequence length="178" mass="18880">MTSVLYLFGAAAPPVAEFPRIVRRAQADGWDVCVGLTPTAADWLVDAAPELEELTGHPIRSRYKRPGEADAWPRADAILFAPITMNSLNTWALGLTSSFPVGVVAEGIGKGIPLITMPCVNSAYAQHPQFARSVAELRAAGVSVLYGDGGFVPNEPGQTRPFPWDAALAETKAFVSGS</sequence>
<dbReference type="RefSeq" id="WP_176161696.1">
    <property type="nucleotide sequence ID" value="NZ_CP054929.1"/>
</dbReference>
<accession>A0A7H8N6D0</accession>
<dbReference type="AlphaFoldDB" id="A0A7H8N6D0"/>
<feature type="domain" description="Flavoprotein" evidence="1">
    <location>
        <begin position="16"/>
        <end position="137"/>
    </location>
</feature>
<dbReference type="GO" id="GO:0003824">
    <property type="term" value="F:catalytic activity"/>
    <property type="evidence" value="ECO:0007669"/>
    <property type="project" value="InterPro"/>
</dbReference>
<keyword evidence="3" id="KW-1185">Reference proteome</keyword>
<dbReference type="Proteomes" id="UP000509303">
    <property type="component" value="Chromosome"/>
</dbReference>
<evidence type="ECO:0000259" key="1">
    <source>
        <dbReference type="Pfam" id="PF02441"/>
    </source>
</evidence>
<protein>
    <submittedName>
        <fullName evidence="2">Flavoprotein</fullName>
    </submittedName>
</protein>